<reference evidence="1 2" key="1">
    <citation type="journal article" date="2021" name="Hortic Res">
        <title>High-quality reference genome and annotation aids understanding of berry development for evergreen blueberry (Vaccinium darrowii).</title>
        <authorList>
            <person name="Yu J."/>
            <person name="Hulse-Kemp A.M."/>
            <person name="Babiker E."/>
            <person name="Staton M."/>
        </authorList>
    </citation>
    <scope>NUCLEOTIDE SEQUENCE [LARGE SCALE GENOMIC DNA]</scope>
    <source>
        <strain evidence="2">cv. NJ 8807/NJ 8810</strain>
        <tissue evidence="1">Young leaf</tissue>
    </source>
</reference>
<evidence type="ECO:0000313" key="2">
    <source>
        <dbReference type="Proteomes" id="UP000828048"/>
    </source>
</evidence>
<dbReference type="Proteomes" id="UP000828048">
    <property type="component" value="Chromosome 8"/>
</dbReference>
<organism evidence="1 2">
    <name type="scientific">Vaccinium darrowii</name>
    <dbReference type="NCBI Taxonomy" id="229202"/>
    <lineage>
        <taxon>Eukaryota</taxon>
        <taxon>Viridiplantae</taxon>
        <taxon>Streptophyta</taxon>
        <taxon>Embryophyta</taxon>
        <taxon>Tracheophyta</taxon>
        <taxon>Spermatophyta</taxon>
        <taxon>Magnoliopsida</taxon>
        <taxon>eudicotyledons</taxon>
        <taxon>Gunneridae</taxon>
        <taxon>Pentapetalae</taxon>
        <taxon>asterids</taxon>
        <taxon>Ericales</taxon>
        <taxon>Ericaceae</taxon>
        <taxon>Vaccinioideae</taxon>
        <taxon>Vaccinieae</taxon>
        <taxon>Vaccinium</taxon>
    </lineage>
</organism>
<comment type="caution">
    <text evidence="1">The sequence shown here is derived from an EMBL/GenBank/DDBJ whole genome shotgun (WGS) entry which is preliminary data.</text>
</comment>
<gene>
    <name evidence="1" type="ORF">Vadar_024447</name>
</gene>
<proteinExistence type="predicted"/>
<evidence type="ECO:0000313" key="1">
    <source>
        <dbReference type="EMBL" id="KAH7852407.1"/>
    </source>
</evidence>
<name>A0ACB7YG95_9ERIC</name>
<sequence length="618" mass="69580">MSSSLVVTTNRKQSEVLDSKRWRLSERKNQIGFMKREKGQVNHSYQLKLNLVWISAFVLLACSPKRGKIRGLVTIVAIDRRNTLLGRKNEPCAETVGEAKALCEFQKLGLWFLEWMDCCCAGSENIDNGGEDLFPVSSVTHCRDVLFQHPRTNPCYLLAELPSSIPLDSGIYAEALMSNQARWLNFSNNSDSNPLEETVGTRVLIPIPIGLVELFVAKQVPEDQEFTDYIASQCTIIFEQQSMIDSSSMDPNFSTNENNQIDHTNNPFLPSPENSNLPYEITADHRIQLNSPMHFAQPPFLDGSNCNEFQEMGSIGKHLGSSSLINKETDNDPSKHEMGRSESMSDCSDGNEEGDDAKYRKRTGKGPQSKNLQAERRRRKKLNDRLYLLRSLVPNITKLDRASILGDAIDFVKELQKQERDLQLELEEQSGDDERTENNGRSETLNIGLKHEHENSVSGNNMGAASNGVAEPTKPKPDSEAYDQKPRQMEPRVEVAQLDGNKFFVQVFCEHKSGGFVRLMEALNSLGLEVTSVNVTSHTSLVSNVFQVEKMDSEMVQADYVRDSLLEITRFGGWPDQMAKSPKNEDGMDCHPHDHRSNRPNGLHNHQASSHNLRHLHP</sequence>
<dbReference type="EMBL" id="CM037158">
    <property type="protein sequence ID" value="KAH7852407.1"/>
    <property type="molecule type" value="Genomic_DNA"/>
</dbReference>
<protein>
    <submittedName>
        <fullName evidence="1">Uncharacterized protein</fullName>
    </submittedName>
</protein>
<accession>A0ACB7YG95</accession>
<keyword evidence="2" id="KW-1185">Reference proteome</keyword>